<dbReference type="EMBL" id="RZGK01000003">
    <property type="protein sequence ID" value="KAF9700757.1"/>
    <property type="molecule type" value="Genomic_DNA"/>
</dbReference>
<name>A0A8H7JCX9_9PLEO</name>
<keyword evidence="2" id="KW-1185">Reference proteome</keyword>
<comment type="caution">
    <text evidence="1">The sequence shown here is derived from an EMBL/GenBank/DDBJ whole genome shotgun (WGS) entry which is preliminary data.</text>
</comment>
<evidence type="ECO:0000313" key="2">
    <source>
        <dbReference type="Proteomes" id="UP000651452"/>
    </source>
</evidence>
<reference evidence="1" key="1">
    <citation type="submission" date="2018-12" db="EMBL/GenBank/DDBJ databases">
        <authorList>
            <person name="Syme R.A."/>
            <person name="Farfan-Caceres L."/>
            <person name="Lichtenzveig J."/>
        </authorList>
    </citation>
    <scope>NUCLEOTIDE SEQUENCE</scope>
    <source>
        <strain evidence="1">Al4</strain>
    </source>
</reference>
<dbReference type="OrthoDB" id="2546325at2759"/>
<dbReference type="Proteomes" id="UP000651452">
    <property type="component" value="Unassembled WGS sequence"/>
</dbReference>
<organism evidence="1 2">
    <name type="scientific">Ascochyta lentis</name>
    <dbReference type="NCBI Taxonomy" id="205686"/>
    <lineage>
        <taxon>Eukaryota</taxon>
        <taxon>Fungi</taxon>
        <taxon>Dikarya</taxon>
        <taxon>Ascomycota</taxon>
        <taxon>Pezizomycotina</taxon>
        <taxon>Dothideomycetes</taxon>
        <taxon>Pleosporomycetidae</taxon>
        <taxon>Pleosporales</taxon>
        <taxon>Pleosporineae</taxon>
        <taxon>Didymellaceae</taxon>
        <taxon>Ascochyta</taxon>
    </lineage>
</organism>
<evidence type="ECO:0000313" key="1">
    <source>
        <dbReference type="EMBL" id="KAF9700757.1"/>
    </source>
</evidence>
<protein>
    <submittedName>
        <fullName evidence="1">Uncharacterized protein</fullName>
    </submittedName>
</protein>
<sequence>MITEMRSKIVEEVRSSAKSLSMTVLKFTKTAKFTGAYDLVLLMDNFIHLHGDFRSDFYICAGCNVSKYLVGIGTNKCGDEKLYTSTVELSRTVLQGAPTGLDEVGIELHELQHLVTDLIATLSQNKRYKDPKRVLQLLWNTKTIRNNLSLSPLVLDIGRSIVQILAALGKYSDAIHLCYHIGYNLEFIRGALDCRTLEFTILLSSLYAVQQRYHGAFDFDCTKTFSPISARTNPHQRHGKFDKDVQQYEGLFCALDVQFGNDKKWKKNRPQLNKWMPGVPEEELFGCWKRPERFE</sequence>
<accession>A0A8H7JCX9</accession>
<proteinExistence type="predicted"/>
<dbReference type="AlphaFoldDB" id="A0A8H7JCX9"/>
<gene>
    <name evidence="1" type="ORF">EKO04_001678</name>
</gene>
<reference evidence="1" key="2">
    <citation type="submission" date="2020-09" db="EMBL/GenBank/DDBJ databases">
        <title>Reference genome assembly for Australian Ascochyta lentis isolate Al4.</title>
        <authorList>
            <person name="Lee R.C."/>
            <person name="Farfan-Caceres L.M."/>
            <person name="Debler J.W."/>
            <person name="Williams A.H."/>
            <person name="Henares B.M."/>
        </authorList>
    </citation>
    <scope>NUCLEOTIDE SEQUENCE</scope>
    <source>
        <strain evidence="1">Al4</strain>
    </source>
</reference>